<dbReference type="AlphaFoldDB" id="A0AAE3ELJ0"/>
<comment type="caution">
    <text evidence="2">The sequence shown here is derived from an EMBL/GenBank/DDBJ whole genome shotgun (WGS) entry which is preliminary data.</text>
</comment>
<protein>
    <submittedName>
        <fullName evidence="2">DUF2259 domain-containing protein</fullName>
    </submittedName>
</protein>
<feature type="chain" id="PRO_5042167439" evidence="1">
    <location>
        <begin position="20"/>
        <end position="226"/>
    </location>
</feature>
<name>A0AAE3ELJ0_9SPIR</name>
<evidence type="ECO:0000313" key="3">
    <source>
        <dbReference type="Proteomes" id="UP001198163"/>
    </source>
</evidence>
<reference evidence="2" key="1">
    <citation type="submission" date="2021-08" db="EMBL/GenBank/DDBJ databases">
        <title>Comparative analyses of Brucepasteria parasyntrophica and Teretinema zuelzerae.</title>
        <authorList>
            <person name="Song Y."/>
            <person name="Brune A."/>
        </authorList>
    </citation>
    <scope>NUCLEOTIDE SEQUENCE</scope>
    <source>
        <strain evidence="2">DSM 1903</strain>
    </source>
</reference>
<organism evidence="2 3">
    <name type="scientific">Teretinema zuelzerae</name>
    <dbReference type="NCBI Taxonomy" id="156"/>
    <lineage>
        <taxon>Bacteria</taxon>
        <taxon>Pseudomonadati</taxon>
        <taxon>Spirochaetota</taxon>
        <taxon>Spirochaetia</taxon>
        <taxon>Spirochaetales</taxon>
        <taxon>Treponemataceae</taxon>
        <taxon>Teretinema</taxon>
    </lineage>
</organism>
<dbReference type="InterPro" id="IPR018725">
    <property type="entry name" value="DUF2259_secreted"/>
</dbReference>
<sequence>MRKTTILFFIFLIMAHGWAGDVATFVNLGFSADGKQFVFGQYGVTDKDYQAYADIFAVDVAKNSFIREGLFSRKPSSDTAARDAKGVFASLQNTAAPAIQKLSVDSANQGRPLYIQAVDEPGLRTIAFRDFESSTDYSVETHVLVEGSGKDVKSSFYLSVSITGKDGKTAKKTVGLPGFKRDGVKGYLVRRVQIDQTGSSLVFVVEKEQVDRNGSSIRYMVETLRL</sequence>
<evidence type="ECO:0000256" key="1">
    <source>
        <dbReference type="SAM" id="SignalP"/>
    </source>
</evidence>
<proteinExistence type="predicted"/>
<dbReference type="Pfam" id="PF10016">
    <property type="entry name" value="DUF2259"/>
    <property type="match status" value="1"/>
</dbReference>
<keyword evidence="3" id="KW-1185">Reference proteome</keyword>
<evidence type="ECO:0000313" key="2">
    <source>
        <dbReference type="EMBL" id="MCD1655673.1"/>
    </source>
</evidence>
<feature type="signal peptide" evidence="1">
    <location>
        <begin position="1"/>
        <end position="19"/>
    </location>
</feature>
<dbReference type="EMBL" id="JAINWA010000003">
    <property type="protein sequence ID" value="MCD1655673.1"/>
    <property type="molecule type" value="Genomic_DNA"/>
</dbReference>
<gene>
    <name evidence="2" type="ORF">K7J14_13325</name>
</gene>
<dbReference type="Proteomes" id="UP001198163">
    <property type="component" value="Unassembled WGS sequence"/>
</dbReference>
<keyword evidence="1" id="KW-0732">Signal</keyword>
<dbReference type="RefSeq" id="WP_230757266.1">
    <property type="nucleotide sequence ID" value="NZ_JAINWA010000003.1"/>
</dbReference>
<accession>A0AAE3ELJ0</accession>